<keyword evidence="3" id="KW-1185">Reference proteome</keyword>
<comment type="caution">
    <text evidence="2">The sequence shown here is derived from an EMBL/GenBank/DDBJ whole genome shotgun (WGS) entry which is preliminary data.</text>
</comment>
<protein>
    <submittedName>
        <fullName evidence="2">Uncharacterized protein</fullName>
    </submittedName>
</protein>
<reference evidence="2 3" key="1">
    <citation type="submission" date="2024-02" db="EMBL/GenBank/DDBJ databases">
        <authorList>
            <person name="Chen Y."/>
            <person name="Shah S."/>
            <person name="Dougan E. K."/>
            <person name="Thang M."/>
            <person name="Chan C."/>
        </authorList>
    </citation>
    <scope>NUCLEOTIDE SEQUENCE [LARGE SCALE GENOMIC DNA]</scope>
</reference>
<name>A0ABP0J1I3_9DINO</name>
<evidence type="ECO:0000313" key="2">
    <source>
        <dbReference type="EMBL" id="CAK9008215.1"/>
    </source>
</evidence>
<proteinExistence type="predicted"/>
<evidence type="ECO:0000256" key="1">
    <source>
        <dbReference type="SAM" id="MobiDB-lite"/>
    </source>
</evidence>
<sequence length="174" mass="19155">DFRSFRNGFQDGRQTGRSEDSQDSTSSPSGIVVRFDLATFSIVESLDLTNSGANFEYKQFMDGFTNYKYGFLVPEQSYKKFVRFSLSSFDTASVTAADLSSVSGSFVKGLVRVRYGYLVVSDGTVVKIHLESMSHETLTPASGQTLWSGLVDSSGNLWGLAATNSYKDFYALCQ</sequence>
<gene>
    <name evidence="2" type="ORF">CCMP2556_LOCUS9163</name>
</gene>
<feature type="region of interest" description="Disordered" evidence="1">
    <location>
        <begin position="1"/>
        <end position="28"/>
    </location>
</feature>
<evidence type="ECO:0000313" key="3">
    <source>
        <dbReference type="Proteomes" id="UP001642484"/>
    </source>
</evidence>
<dbReference type="Proteomes" id="UP001642484">
    <property type="component" value="Unassembled WGS sequence"/>
</dbReference>
<feature type="non-terminal residue" evidence="2">
    <location>
        <position position="174"/>
    </location>
</feature>
<accession>A0ABP0J1I3</accession>
<organism evidence="2 3">
    <name type="scientific">Durusdinium trenchii</name>
    <dbReference type="NCBI Taxonomy" id="1381693"/>
    <lineage>
        <taxon>Eukaryota</taxon>
        <taxon>Sar</taxon>
        <taxon>Alveolata</taxon>
        <taxon>Dinophyceae</taxon>
        <taxon>Suessiales</taxon>
        <taxon>Symbiodiniaceae</taxon>
        <taxon>Durusdinium</taxon>
    </lineage>
</organism>
<feature type="non-terminal residue" evidence="2">
    <location>
        <position position="1"/>
    </location>
</feature>
<dbReference type="EMBL" id="CAXAMN010004220">
    <property type="protein sequence ID" value="CAK9008215.1"/>
    <property type="molecule type" value="Genomic_DNA"/>
</dbReference>